<name>D2PSG7_KRIFD</name>
<dbReference type="InterPro" id="IPR032708">
    <property type="entry name" value="McjB_C"/>
</dbReference>
<proteinExistence type="predicted"/>
<gene>
    <name evidence="2" type="ordered locus">Kfla_4056</name>
</gene>
<sequence length="39" mass="4106">MKVLPPFTAHAWVEAEGQLIGEGSPAGHFHVLISVPPKG</sequence>
<evidence type="ECO:0000313" key="3">
    <source>
        <dbReference type="Proteomes" id="UP000007967"/>
    </source>
</evidence>
<dbReference type="EMBL" id="CP001736">
    <property type="protein sequence ID" value="ADB33105.1"/>
    <property type="molecule type" value="Genomic_DNA"/>
</dbReference>
<dbReference type="Proteomes" id="UP000007967">
    <property type="component" value="Chromosome"/>
</dbReference>
<dbReference type="HOGENOM" id="CLU_3311476_0_0_11"/>
<dbReference type="AlphaFoldDB" id="D2PSG7"/>
<dbReference type="Pfam" id="PF13471">
    <property type="entry name" value="Transglut_core3"/>
    <property type="match status" value="1"/>
</dbReference>
<accession>D2PSG7</accession>
<evidence type="ECO:0000313" key="2">
    <source>
        <dbReference type="EMBL" id="ADB33105.1"/>
    </source>
</evidence>
<reference evidence="3" key="1">
    <citation type="submission" date="2009-09" db="EMBL/GenBank/DDBJ databases">
        <title>The complete genome of Kribbella flavida DSM 17836.</title>
        <authorList>
            <consortium name="US DOE Joint Genome Institute (JGI-PGF)"/>
            <person name="Lucas S."/>
            <person name="Copeland A."/>
            <person name="Lapidus A."/>
            <person name="Glavina del Rio T."/>
            <person name="Dalin E."/>
            <person name="Tice H."/>
            <person name="Bruce D."/>
            <person name="Goodwin L."/>
            <person name="Pitluck S."/>
            <person name="Kyrpides N."/>
            <person name="Mavromatis K."/>
            <person name="Ivanova N."/>
            <person name="Saunders E."/>
            <person name="Brettin T."/>
            <person name="Detter J.C."/>
            <person name="Han C."/>
            <person name="Larimer F."/>
            <person name="Land M."/>
            <person name="Hauser L."/>
            <person name="Markowitz V."/>
            <person name="Cheng J.-F."/>
            <person name="Hugenholtz P."/>
            <person name="Woyke T."/>
            <person name="Wu D."/>
            <person name="Pukall R."/>
            <person name="Klenk H.-P."/>
            <person name="Eisen J.A."/>
        </authorList>
    </citation>
    <scope>NUCLEOTIDE SEQUENCE [LARGE SCALE GENOMIC DNA]</scope>
    <source>
        <strain evidence="3">DSM 17836 / JCM 10339 / NBRC 14399</strain>
    </source>
</reference>
<feature type="domain" description="Microcin J25-processing protein McjB C-terminal" evidence="1">
    <location>
        <begin position="6"/>
        <end position="33"/>
    </location>
</feature>
<keyword evidence="3" id="KW-1185">Reference proteome</keyword>
<organism evidence="2 3">
    <name type="scientific">Kribbella flavida (strain DSM 17836 / JCM 10339 / NBRC 14399)</name>
    <dbReference type="NCBI Taxonomy" id="479435"/>
    <lineage>
        <taxon>Bacteria</taxon>
        <taxon>Bacillati</taxon>
        <taxon>Actinomycetota</taxon>
        <taxon>Actinomycetes</taxon>
        <taxon>Propionibacteriales</taxon>
        <taxon>Kribbellaceae</taxon>
        <taxon>Kribbella</taxon>
    </lineage>
</organism>
<reference evidence="2 3" key="2">
    <citation type="journal article" date="2010" name="Stand. Genomic Sci.">
        <title>Complete genome sequence of Kribbella flavida type strain (IFO 14399).</title>
        <authorList>
            <person name="Pukall R."/>
            <person name="Lapidus A."/>
            <person name="Glavina Del Rio T."/>
            <person name="Copeland A."/>
            <person name="Tice H."/>
            <person name="Cheng J.-F."/>
            <person name="Lucas S."/>
            <person name="Chen F."/>
            <person name="Nolan M."/>
            <person name="LaButti K."/>
            <person name="Pati A."/>
            <person name="Ivanova N."/>
            <person name="Mavrommatis K."/>
            <person name="Mikhailova N."/>
            <person name="Pitluck S."/>
            <person name="Bruce D."/>
            <person name="Goodwin L."/>
            <person name="Land M."/>
            <person name="Hauser L."/>
            <person name="Chang Y.-J."/>
            <person name="Jeffries C.D."/>
            <person name="Chen A."/>
            <person name="Palaniappan K."/>
            <person name="Chain P."/>
            <person name="Rohde M."/>
            <person name="Goeker M."/>
            <person name="Bristow J."/>
            <person name="Eisen J.A."/>
            <person name="Markowitz V."/>
            <person name="Hugenholtz P."/>
            <person name="Kyrpides N.C."/>
            <person name="Klenk H.-P."/>
            <person name="Brettin T."/>
        </authorList>
    </citation>
    <scope>NUCLEOTIDE SEQUENCE [LARGE SCALE GENOMIC DNA]</scope>
    <source>
        <strain evidence="3">DSM 17836 / JCM 10339 / NBRC 14399</strain>
    </source>
</reference>
<evidence type="ECO:0000259" key="1">
    <source>
        <dbReference type="Pfam" id="PF13471"/>
    </source>
</evidence>
<protein>
    <recommendedName>
        <fullName evidence="1">Microcin J25-processing protein McjB C-terminal domain-containing protein</fullName>
    </recommendedName>
</protein>
<dbReference type="KEGG" id="kfl:Kfla_4056"/>